<accession>A0ABM4AYC0</accession>
<reference evidence="2" key="1">
    <citation type="submission" date="2025-08" db="UniProtKB">
        <authorList>
            <consortium name="RefSeq"/>
        </authorList>
    </citation>
    <scope>IDENTIFICATION</scope>
    <source>
        <tissue evidence="2">Whole body</tissue>
    </source>
</reference>
<proteinExistence type="predicted"/>
<organism evidence="1 2">
    <name type="scientific">Vanessa tameamea</name>
    <name type="common">Kamehameha butterfly</name>
    <dbReference type="NCBI Taxonomy" id="334116"/>
    <lineage>
        <taxon>Eukaryota</taxon>
        <taxon>Metazoa</taxon>
        <taxon>Ecdysozoa</taxon>
        <taxon>Arthropoda</taxon>
        <taxon>Hexapoda</taxon>
        <taxon>Insecta</taxon>
        <taxon>Pterygota</taxon>
        <taxon>Neoptera</taxon>
        <taxon>Endopterygota</taxon>
        <taxon>Lepidoptera</taxon>
        <taxon>Glossata</taxon>
        <taxon>Ditrysia</taxon>
        <taxon>Papilionoidea</taxon>
        <taxon>Nymphalidae</taxon>
        <taxon>Nymphalinae</taxon>
        <taxon>Vanessa</taxon>
    </lineage>
</organism>
<dbReference type="GeneID" id="113402096"/>
<sequence length="315" mass="37507">MTMCPLRFHNTHPERFLKIPLSSRKRRFTKKRDSGRLRETFCHEWIDSKRKRLKNTGKSYYSRNGKIRLGKKLGEPCQNTCKLKCFQKLDDDTRIEIFNKFWEIGDHSKQYDFISNYVVKINKKRTITDGEFRRSFTYIYHLPYIQNHQNSKVIVCKQMFLNTLSCGPKMIRTAISKSSDTGSFALVDNRGRHSHHKTSIDPDMIKSICDHVNSFEPVDSHYCRKESNKLYLDGSLSFTRMFNLYKEWFDSTKYGSKWESLRQYRDVVNKNINLSFHKPKKDQCHVCLSYKNNPITPEIQENFENHIKNKKLSRS</sequence>
<dbReference type="PANTHER" id="PTHR10773">
    <property type="entry name" value="DNA-DIRECTED RNA POLYMERASES I, II, AND III SUBUNIT RPABC2"/>
    <property type="match status" value="1"/>
</dbReference>
<keyword evidence="1" id="KW-1185">Reference proteome</keyword>
<evidence type="ECO:0000313" key="2">
    <source>
        <dbReference type="RefSeq" id="XP_064076303.1"/>
    </source>
</evidence>
<gene>
    <name evidence="2" type="primary">LOC113402096</name>
</gene>
<dbReference type="RefSeq" id="XP_064076303.1">
    <property type="nucleotide sequence ID" value="XM_064220233.1"/>
</dbReference>
<protein>
    <submittedName>
        <fullName evidence="2">Uncharacterized protein LOC113402096</fullName>
    </submittedName>
</protein>
<dbReference type="Proteomes" id="UP001652626">
    <property type="component" value="Chromosome W"/>
</dbReference>
<evidence type="ECO:0000313" key="1">
    <source>
        <dbReference type="Proteomes" id="UP001652626"/>
    </source>
</evidence>
<name>A0ABM4AYC0_VANTA</name>
<dbReference type="PANTHER" id="PTHR10773:SF19">
    <property type="match status" value="1"/>
</dbReference>